<dbReference type="InterPro" id="IPR007433">
    <property type="entry name" value="DUF481"/>
</dbReference>
<evidence type="ECO:0000313" key="3">
    <source>
        <dbReference type="Proteomes" id="UP000539350"/>
    </source>
</evidence>
<protein>
    <submittedName>
        <fullName evidence="2">DUF481 domain-containing protein</fullName>
    </submittedName>
</protein>
<dbReference type="Proteomes" id="UP000539350">
    <property type="component" value="Unassembled WGS sequence"/>
</dbReference>
<comment type="caution">
    <text evidence="2">The sequence shown here is derived from an EMBL/GenBank/DDBJ whole genome shotgun (WGS) entry which is preliminary data.</text>
</comment>
<dbReference type="RefSeq" id="WP_182172770.1">
    <property type="nucleotide sequence ID" value="NZ_JACFXU010000014.1"/>
</dbReference>
<reference evidence="2 3" key="1">
    <citation type="submission" date="2020-07" db="EMBL/GenBank/DDBJ databases">
        <title>Halieaceae bacterium, F7430, whole genome shotgun sequencing project.</title>
        <authorList>
            <person name="Jiang S."/>
            <person name="Liu Z.W."/>
            <person name="Du Z.J."/>
        </authorList>
    </citation>
    <scope>NUCLEOTIDE SEQUENCE [LARGE SCALE GENOMIC DNA]</scope>
    <source>
        <strain evidence="2 3">F7430</strain>
    </source>
</reference>
<dbReference type="EMBL" id="JACFXU010000014">
    <property type="protein sequence ID" value="MBA6413479.1"/>
    <property type="molecule type" value="Genomic_DNA"/>
</dbReference>
<organism evidence="2 3">
    <name type="scientific">Sediminihaliea albiluteola</name>
    <dbReference type="NCBI Taxonomy" id="2758564"/>
    <lineage>
        <taxon>Bacteria</taxon>
        <taxon>Pseudomonadati</taxon>
        <taxon>Pseudomonadota</taxon>
        <taxon>Gammaproteobacteria</taxon>
        <taxon>Cellvibrionales</taxon>
        <taxon>Halieaceae</taxon>
        <taxon>Sediminihaliea</taxon>
    </lineage>
</organism>
<keyword evidence="1" id="KW-0732">Signal</keyword>
<name>A0A7W2YKA3_9GAMM</name>
<proteinExistence type="predicted"/>
<dbReference type="Pfam" id="PF04338">
    <property type="entry name" value="DUF481"/>
    <property type="match status" value="1"/>
</dbReference>
<dbReference type="AlphaFoldDB" id="A0A7W2YKA3"/>
<evidence type="ECO:0000313" key="2">
    <source>
        <dbReference type="EMBL" id="MBA6413479.1"/>
    </source>
</evidence>
<feature type="signal peptide" evidence="1">
    <location>
        <begin position="1"/>
        <end position="26"/>
    </location>
</feature>
<keyword evidence="3" id="KW-1185">Reference proteome</keyword>
<feature type="chain" id="PRO_5030606375" evidence="1">
    <location>
        <begin position="27"/>
        <end position="350"/>
    </location>
</feature>
<dbReference type="PROSITE" id="PS51257">
    <property type="entry name" value="PROKAR_LIPOPROTEIN"/>
    <property type="match status" value="1"/>
</dbReference>
<evidence type="ECO:0000256" key="1">
    <source>
        <dbReference type="SAM" id="SignalP"/>
    </source>
</evidence>
<sequence length="350" mass="38719">MLGKASRLGQVFAASLLACHVAVANAENSATAPDEIVLKNGSRLIGTVTGSRDGVVTMETEFAGTLSIAQDQIDQMRTNEVFVLKLEDGTVVEDQPIVVQDNELLLPASVNGDGAYSLTQLQLVNPEPWELGQGYKWSGLVSAALTLQDGNTDSEEFDYRLESVWRSLRDRYTLKLQGEIDEANDVKSAENWKALAKYDYFIDGPWYWGMNAGAEQDKFADLDLRYYIGPYMGRQFYEAPELTVSAEGGLVYVNEDFVVADDKEYPGANWTVHASSNYLGGDSRLYLDHHGILNLDDAQDLILNTTLGLAFPLMFNVEAAAELLVEYDSGAPSAVDKVDQTYRFRIGYSW</sequence>
<gene>
    <name evidence="2" type="ORF">H2508_10200</name>
</gene>
<accession>A0A7W2YKA3</accession>